<keyword evidence="4 9" id="KW-0812">Transmembrane</keyword>
<dbReference type="GeneTree" id="ENSGT00940000161142"/>
<feature type="domain" description="Cationic amino acid transporter C-terminal" evidence="10">
    <location>
        <begin position="551"/>
        <end position="601"/>
    </location>
</feature>
<evidence type="ECO:0000256" key="8">
    <source>
        <dbReference type="ARBA" id="ARBA00023180"/>
    </source>
</evidence>
<dbReference type="Ensembl" id="ENSMMST00000026358.1">
    <property type="protein sequence ID" value="ENSMMSP00000023827.1"/>
    <property type="gene ID" value="ENSMMSG00000017840.1"/>
</dbReference>
<evidence type="ECO:0000256" key="3">
    <source>
        <dbReference type="ARBA" id="ARBA00022448"/>
    </source>
</evidence>
<dbReference type="InterPro" id="IPR002293">
    <property type="entry name" value="AA/rel_permease1"/>
</dbReference>
<evidence type="ECO:0000313" key="11">
    <source>
        <dbReference type="Ensembl" id="ENSMMSP00000023827.1"/>
    </source>
</evidence>
<dbReference type="InterPro" id="IPR029485">
    <property type="entry name" value="CAT_C"/>
</dbReference>
<dbReference type="Pfam" id="PF13906">
    <property type="entry name" value="AA_permease_C"/>
    <property type="match status" value="1"/>
</dbReference>
<feature type="transmembrane region" description="Helical" evidence="9">
    <location>
        <begin position="335"/>
        <end position="363"/>
    </location>
</feature>
<feature type="transmembrane region" description="Helical" evidence="9">
    <location>
        <begin position="488"/>
        <end position="508"/>
    </location>
</feature>
<proteinExistence type="inferred from homology"/>
<dbReference type="PANTHER" id="PTHR43243:SF10">
    <property type="entry name" value="MGC138914 PROTEIN"/>
    <property type="match status" value="1"/>
</dbReference>
<dbReference type="FunFam" id="1.20.1740.10:FF:000050">
    <property type="entry name" value="MGC157082 protein"/>
    <property type="match status" value="1"/>
</dbReference>
<feature type="transmembrane region" description="Helical" evidence="9">
    <location>
        <begin position="67"/>
        <end position="89"/>
    </location>
</feature>
<dbReference type="GO" id="GO:0012505">
    <property type="term" value="C:endomembrane system"/>
    <property type="evidence" value="ECO:0007669"/>
    <property type="project" value="UniProtKB-SubCell"/>
</dbReference>
<dbReference type="Gene3D" id="1.20.1740.10">
    <property type="entry name" value="Amino acid/polyamine transporter I"/>
    <property type="match status" value="1"/>
</dbReference>
<evidence type="ECO:0000256" key="2">
    <source>
        <dbReference type="ARBA" id="ARBA00008572"/>
    </source>
</evidence>
<evidence type="ECO:0000256" key="6">
    <source>
        <dbReference type="ARBA" id="ARBA00022989"/>
    </source>
</evidence>
<evidence type="ECO:0000256" key="5">
    <source>
        <dbReference type="ARBA" id="ARBA00022970"/>
    </source>
</evidence>
<feature type="transmembrane region" description="Helical" evidence="9">
    <location>
        <begin position="247"/>
        <end position="267"/>
    </location>
</feature>
<feature type="transmembrane region" description="Helical" evidence="9">
    <location>
        <begin position="384"/>
        <end position="403"/>
    </location>
</feature>
<dbReference type="Pfam" id="PF13520">
    <property type="entry name" value="AA_permease_2"/>
    <property type="match status" value="1"/>
</dbReference>
<evidence type="ECO:0000256" key="4">
    <source>
        <dbReference type="ARBA" id="ARBA00022692"/>
    </source>
</evidence>
<keyword evidence="5" id="KW-0029">Amino-acid transport</keyword>
<sequence length="608" mass="66406">MMRCQGVHQFGQKLVRRRLLEPREGSERRMARRLNTMDLVALGVGRSLGAGVYIVAGAVATYTAGPAIIICFLLAGLSSLLSGLCYAELAARVPRSGSVYLYNYVTMGQLCAFITGWNLILSLIVATACVSKAWSVAFDSLIGNHMSQALQGTFSPYLPSFLATFPDFVALSVVLVMVGVLVLGAQVSALVIKAFTAMNLSVPVIMIVSGFIKGDLHNWQLTEQDHRLNTSGSSDIYSLGPLGSGGFVPFGLDGILQGAALCFYAYFGVEAIVTTGKEARNPQRSIPLSMAISIFICFVAYFGVSAALTLMVPYYKIHPYNPLPQAFLQVGWDPARYIMAVVFLCALLYSLLGAMFVMSQLICEMADDGLLFRGLTRIHARTKTPIITIMVFGTLAGILALLFDLLDIVELMLIGVLLAYALGTFSVLVLRYQPDQDFSKEKTEEETEMEPEIKENPLKTEPKAGTSNILKSLWFPPSITPTQKSGQIVYGCAFLLVLLLIILSQILAQWPSQVFSGDPVLTTVAVLLLLLITGVTAIIWRQPQSPSPLMFRVPALPVLPLVSIFVKVYMMTQITSRTWAQFSVWNAVGLAIFFGYGIRHSLEENNEP</sequence>
<dbReference type="FunFam" id="1.20.1740.10:FF:000024">
    <property type="entry name" value="High affinity cationic amino acid transporter 1"/>
    <property type="match status" value="1"/>
</dbReference>
<feature type="transmembrane region" description="Helical" evidence="9">
    <location>
        <begin position="190"/>
        <end position="212"/>
    </location>
</feature>
<dbReference type="GO" id="GO:0015171">
    <property type="term" value="F:amino acid transmembrane transporter activity"/>
    <property type="evidence" value="ECO:0007669"/>
    <property type="project" value="TreeGrafter"/>
</dbReference>
<feature type="transmembrane region" description="Helical" evidence="9">
    <location>
        <begin position="520"/>
        <end position="540"/>
    </location>
</feature>
<evidence type="ECO:0000256" key="9">
    <source>
        <dbReference type="SAM" id="Phobius"/>
    </source>
</evidence>
<organism evidence="11 12">
    <name type="scientific">Moschus moschiferus</name>
    <name type="common">Siberian musk deer</name>
    <name type="synonym">Moschus sibiricus</name>
    <dbReference type="NCBI Taxonomy" id="68415"/>
    <lineage>
        <taxon>Eukaryota</taxon>
        <taxon>Metazoa</taxon>
        <taxon>Chordata</taxon>
        <taxon>Craniata</taxon>
        <taxon>Vertebrata</taxon>
        <taxon>Euteleostomi</taxon>
        <taxon>Mammalia</taxon>
        <taxon>Eutheria</taxon>
        <taxon>Laurasiatheria</taxon>
        <taxon>Artiodactyla</taxon>
        <taxon>Ruminantia</taxon>
        <taxon>Pecora</taxon>
        <taxon>Moschidae</taxon>
        <taxon>Moschus</taxon>
    </lineage>
</organism>
<evidence type="ECO:0000313" key="12">
    <source>
        <dbReference type="Proteomes" id="UP000694544"/>
    </source>
</evidence>
<reference evidence="11" key="2">
    <citation type="submission" date="2025-09" db="UniProtKB">
        <authorList>
            <consortium name="Ensembl"/>
        </authorList>
    </citation>
    <scope>IDENTIFICATION</scope>
</reference>
<keyword evidence="12" id="KW-1185">Reference proteome</keyword>
<dbReference type="AlphaFoldDB" id="A0A8C6E040"/>
<feature type="transmembrane region" description="Helical" evidence="9">
    <location>
        <begin position="582"/>
        <end position="598"/>
    </location>
</feature>
<keyword evidence="3" id="KW-0813">Transport</keyword>
<feature type="transmembrane region" description="Helical" evidence="9">
    <location>
        <begin position="110"/>
        <end position="137"/>
    </location>
</feature>
<feature type="transmembrane region" description="Helical" evidence="9">
    <location>
        <begin position="288"/>
        <end position="315"/>
    </location>
</feature>
<evidence type="ECO:0000256" key="7">
    <source>
        <dbReference type="ARBA" id="ARBA00023136"/>
    </source>
</evidence>
<keyword evidence="6 9" id="KW-1133">Transmembrane helix</keyword>
<keyword evidence="7 9" id="KW-0472">Membrane</keyword>
<feature type="transmembrane region" description="Helical" evidence="9">
    <location>
        <begin position="39"/>
        <end position="61"/>
    </location>
</feature>
<dbReference type="GO" id="GO:0005886">
    <property type="term" value="C:plasma membrane"/>
    <property type="evidence" value="ECO:0007669"/>
    <property type="project" value="TreeGrafter"/>
</dbReference>
<dbReference type="PANTHER" id="PTHR43243">
    <property type="entry name" value="INNER MEMBRANE TRANSPORTER YGJI-RELATED"/>
    <property type="match status" value="1"/>
</dbReference>
<comment type="subcellular location">
    <subcellularLocation>
        <location evidence="1">Endomembrane system</location>
        <topology evidence="1">Multi-pass membrane protein</topology>
    </subcellularLocation>
</comment>
<keyword evidence="8" id="KW-0325">Glycoprotein</keyword>
<dbReference type="Proteomes" id="UP000694544">
    <property type="component" value="Unplaced"/>
</dbReference>
<reference evidence="11" key="1">
    <citation type="submission" date="2025-08" db="UniProtKB">
        <authorList>
            <consortium name="Ensembl"/>
        </authorList>
    </citation>
    <scope>IDENTIFICATION</scope>
</reference>
<comment type="similarity">
    <text evidence="2">Belongs to the amino acid-polyamine-organocation (APC) superfamily. Cationic amino acid transporter (CAT) (TC 2.A.3.3) family.</text>
</comment>
<protein>
    <recommendedName>
        <fullName evidence="10">Cationic amino acid transporter C-terminal domain-containing protein</fullName>
    </recommendedName>
</protein>
<feature type="transmembrane region" description="Helical" evidence="9">
    <location>
        <begin position="409"/>
        <end position="430"/>
    </location>
</feature>
<evidence type="ECO:0000259" key="10">
    <source>
        <dbReference type="Pfam" id="PF13906"/>
    </source>
</evidence>
<accession>A0A8C6E040</accession>
<feature type="transmembrane region" description="Helical" evidence="9">
    <location>
        <begin position="157"/>
        <end position="183"/>
    </location>
</feature>
<name>A0A8C6E040_MOSMO</name>
<evidence type="ECO:0000256" key="1">
    <source>
        <dbReference type="ARBA" id="ARBA00004127"/>
    </source>
</evidence>
<feature type="transmembrane region" description="Helical" evidence="9">
    <location>
        <begin position="549"/>
        <end position="570"/>
    </location>
</feature>